<dbReference type="Pfam" id="PF06439">
    <property type="entry name" value="3keto-disac_hyd"/>
    <property type="match status" value="1"/>
</dbReference>
<reference evidence="4 5" key="1">
    <citation type="submission" date="2018-06" db="EMBL/GenBank/DDBJ databases">
        <title>Genomic Encyclopedia of Archaeal and Bacterial Type Strains, Phase II (KMG-II): from individual species to whole genera.</title>
        <authorList>
            <person name="Goeker M."/>
        </authorList>
    </citation>
    <scope>NUCLEOTIDE SEQUENCE [LARGE SCALE GENOMIC DNA]</scope>
    <source>
        <strain evidence="4 5">ATCC BAA-1881</strain>
    </source>
</reference>
<feature type="compositionally biased region" description="Polar residues" evidence="1">
    <location>
        <begin position="71"/>
        <end position="135"/>
    </location>
</feature>
<feature type="domain" description="3-keto-alpha-glucoside-1,2-lyase/3-keto-2-hydroxy-glucal hydratase" evidence="3">
    <location>
        <begin position="268"/>
        <end position="432"/>
    </location>
</feature>
<evidence type="ECO:0000256" key="2">
    <source>
        <dbReference type="SAM" id="Phobius"/>
    </source>
</evidence>
<name>A0A326U8N8_THEHA</name>
<sequence length="452" mass="47341">MSSPVSPFGGDSIQKCQRCGTILPAGGGACQSCGFVAASTPYGVGSSSGQRPSSGLKLSHFAGASWGQLKQPPQQSSGPNTSGLFKSKPGSQWNKYLSSQSLPQETTATPPSGTQAGQQHASVTGQWGQTKQVQWNVSQPLSTSSVAPQPSSGMLQQQAASFLVTSIPAKSPQPSLPSTDTFPKLTEPSTDKHSSKSASASSRTKKRPMVVLGVVLALLVLLGGGSFAGYTYVLKPQLEEANSPFPVKPVPTPAGEPLFADAFQNNDKGWDVTSDPVHKFSASAGNGYLTLEHDDGKVMWVMVPGSKQYGDFKLFVDATLTKGASEKGGGGYGVFIRSTASPNSDLAQSYRFELYGDGTYQIFKHHTADKTGQTMTMLKGGSHGAIRPMGKMNHIVIAAKGSSMSLIVNGYTLATIDDSSYKSGSIALFVSDLPDTSSGAQAQFSNFSLFPL</sequence>
<dbReference type="Gene3D" id="2.60.120.560">
    <property type="entry name" value="Exo-inulinase, domain 1"/>
    <property type="match status" value="1"/>
</dbReference>
<accession>A0A326U8N8</accession>
<dbReference type="InterPro" id="IPR010496">
    <property type="entry name" value="AL/BT2_dom"/>
</dbReference>
<gene>
    <name evidence="4" type="ORF">EI42_01970</name>
</gene>
<comment type="caution">
    <text evidence="4">The sequence shown here is derived from an EMBL/GenBank/DDBJ whole genome shotgun (WGS) entry which is preliminary data.</text>
</comment>
<feature type="compositionally biased region" description="Polar residues" evidence="1">
    <location>
        <begin position="172"/>
        <end position="181"/>
    </location>
</feature>
<keyword evidence="2" id="KW-0812">Transmembrane</keyword>
<evidence type="ECO:0000256" key="1">
    <source>
        <dbReference type="SAM" id="MobiDB-lite"/>
    </source>
</evidence>
<dbReference type="GO" id="GO:0016787">
    <property type="term" value="F:hydrolase activity"/>
    <property type="evidence" value="ECO:0007669"/>
    <property type="project" value="InterPro"/>
</dbReference>
<protein>
    <submittedName>
        <fullName evidence="4">Uncharacterized protein DUF1080</fullName>
    </submittedName>
</protein>
<evidence type="ECO:0000313" key="4">
    <source>
        <dbReference type="EMBL" id="PZW31945.1"/>
    </source>
</evidence>
<dbReference type="OrthoDB" id="149977at2"/>
<dbReference type="Proteomes" id="UP000248806">
    <property type="component" value="Unassembled WGS sequence"/>
</dbReference>
<feature type="transmembrane region" description="Helical" evidence="2">
    <location>
        <begin position="209"/>
        <end position="233"/>
    </location>
</feature>
<dbReference type="EMBL" id="QKUF01000005">
    <property type="protein sequence ID" value="PZW31945.1"/>
    <property type="molecule type" value="Genomic_DNA"/>
</dbReference>
<evidence type="ECO:0000259" key="3">
    <source>
        <dbReference type="Pfam" id="PF06439"/>
    </source>
</evidence>
<proteinExistence type="predicted"/>
<keyword evidence="5" id="KW-1185">Reference proteome</keyword>
<evidence type="ECO:0000313" key="5">
    <source>
        <dbReference type="Proteomes" id="UP000248806"/>
    </source>
</evidence>
<dbReference type="AlphaFoldDB" id="A0A326U8N8"/>
<organism evidence="4 5">
    <name type="scientific">Thermosporothrix hazakensis</name>
    <dbReference type="NCBI Taxonomy" id="644383"/>
    <lineage>
        <taxon>Bacteria</taxon>
        <taxon>Bacillati</taxon>
        <taxon>Chloroflexota</taxon>
        <taxon>Ktedonobacteria</taxon>
        <taxon>Ktedonobacterales</taxon>
        <taxon>Thermosporotrichaceae</taxon>
        <taxon>Thermosporothrix</taxon>
    </lineage>
</organism>
<feature type="region of interest" description="Disordered" evidence="1">
    <location>
        <begin position="43"/>
        <end position="135"/>
    </location>
</feature>
<keyword evidence="2" id="KW-0472">Membrane</keyword>
<keyword evidence="2" id="KW-1133">Transmembrane helix</keyword>
<feature type="region of interest" description="Disordered" evidence="1">
    <location>
        <begin position="168"/>
        <end position="203"/>
    </location>
</feature>